<feature type="domain" description="Integrase catalytic" evidence="2">
    <location>
        <begin position="18"/>
        <end position="131"/>
    </location>
</feature>
<dbReference type="Gene3D" id="3.30.420.10">
    <property type="entry name" value="Ribonuclease H-like superfamily/Ribonuclease H"/>
    <property type="match status" value="1"/>
</dbReference>
<dbReference type="InterPro" id="IPR056924">
    <property type="entry name" value="SH3_Tf2-1"/>
</dbReference>
<organism evidence="3 4">
    <name type="scientific">Coffea arabica</name>
    <name type="common">Arabian coffee</name>
    <dbReference type="NCBI Taxonomy" id="13443"/>
    <lineage>
        <taxon>Eukaryota</taxon>
        <taxon>Viridiplantae</taxon>
        <taxon>Streptophyta</taxon>
        <taxon>Embryophyta</taxon>
        <taxon>Tracheophyta</taxon>
        <taxon>Spermatophyta</taxon>
        <taxon>Magnoliopsida</taxon>
        <taxon>eudicotyledons</taxon>
        <taxon>Gunneridae</taxon>
        <taxon>Pentapetalae</taxon>
        <taxon>asterids</taxon>
        <taxon>lamiids</taxon>
        <taxon>Gentianales</taxon>
        <taxon>Rubiaceae</taxon>
        <taxon>Ixoroideae</taxon>
        <taxon>Gardenieae complex</taxon>
        <taxon>Bertiereae - Coffeeae clade</taxon>
        <taxon>Coffeeae</taxon>
        <taxon>Coffea</taxon>
    </lineage>
</organism>
<feature type="domain" description="Chromo" evidence="1">
    <location>
        <begin position="211"/>
        <end position="261"/>
    </location>
</feature>
<reference evidence="4" key="2">
    <citation type="submission" date="2025-08" db="UniProtKB">
        <authorList>
            <consortium name="RefSeq"/>
        </authorList>
    </citation>
    <scope>IDENTIFICATION</scope>
    <source>
        <tissue evidence="4">Leaves</tissue>
    </source>
</reference>
<dbReference type="InterPro" id="IPR001584">
    <property type="entry name" value="Integrase_cat-core"/>
</dbReference>
<dbReference type="Gene3D" id="2.40.50.40">
    <property type="match status" value="1"/>
</dbReference>
<dbReference type="InterPro" id="IPR036397">
    <property type="entry name" value="RNaseH_sf"/>
</dbReference>
<evidence type="ECO:0000313" key="3">
    <source>
        <dbReference type="Proteomes" id="UP001652660"/>
    </source>
</evidence>
<dbReference type="PROSITE" id="PS50013">
    <property type="entry name" value="CHROMO_2"/>
    <property type="match status" value="1"/>
</dbReference>
<keyword evidence="3" id="KW-1185">Reference proteome</keyword>
<dbReference type="RefSeq" id="XP_027103329.1">
    <property type="nucleotide sequence ID" value="XM_027247528.1"/>
</dbReference>
<protein>
    <recommendedName>
        <fullName evidence="5">Retrotransposable element Tf2</fullName>
    </recommendedName>
</protein>
<dbReference type="InterPro" id="IPR023780">
    <property type="entry name" value="Chromo_domain"/>
</dbReference>
<dbReference type="PROSITE" id="PS50994">
    <property type="entry name" value="INTEGRASE"/>
    <property type="match status" value="1"/>
</dbReference>
<evidence type="ECO:0000259" key="1">
    <source>
        <dbReference type="PROSITE" id="PS50013"/>
    </source>
</evidence>
<dbReference type="InterPro" id="IPR016197">
    <property type="entry name" value="Chromo-like_dom_sf"/>
</dbReference>
<evidence type="ECO:0008006" key="5">
    <source>
        <dbReference type="Google" id="ProtNLM"/>
    </source>
</evidence>
<proteinExistence type="predicted"/>
<dbReference type="Proteomes" id="UP001652660">
    <property type="component" value="Chromosome 2c"/>
</dbReference>
<dbReference type="OrthoDB" id="5554229at2759"/>
<dbReference type="GO" id="GO:0003676">
    <property type="term" value="F:nucleic acid binding"/>
    <property type="evidence" value="ECO:0007669"/>
    <property type="project" value="InterPro"/>
</dbReference>
<dbReference type="AlphaFoldDB" id="A0A6P6VJU5"/>
<dbReference type="GeneID" id="113724644"/>
<reference evidence="3" key="1">
    <citation type="journal article" date="2025" name="Foods">
        <title>Unveiling the Microbial Signatures of Arabica Coffee Cherries: Insights into Ripeness Specific Diversity, Functional Traits, and Implications for Quality and Safety.</title>
        <authorList>
            <consortium name="RefSeq"/>
            <person name="Tenea G.N."/>
            <person name="Cifuentes V."/>
            <person name="Reyes P."/>
            <person name="Cevallos-Vallejos M."/>
        </authorList>
    </citation>
    <scope>NUCLEOTIDE SEQUENCE [LARGE SCALE GENOMIC DNA]</scope>
</reference>
<dbReference type="InterPro" id="IPR050951">
    <property type="entry name" value="Retrovirus_Pol_polyprotein"/>
</dbReference>
<gene>
    <name evidence="4" type="primary">LOC113724644</name>
</gene>
<sequence length="261" mass="30072">MAGSRFNQSNRPIRSGFKTLQIAQVFLDIVYKLHGLPESIILDRNKIFISRFWQELFHMLGISLHYSSSYHSQSDGQNERVNQCLENYLRCMCSDYPTHWSSWLPTAKLWYNTNFHTSLKVTPFEALYGYKPNHIPLGPFHDSVIPAAASMLQDRLQIVAKVGAVAYKLLPPDKARIHPVFHVSLLKKRVGNTQAVEPTLPAIDSADQCLLEPEKILQRRATMRNSQPVIQYLVKWNHLSESESSWEDKSFIDKQFPNFQA</sequence>
<accession>A0A6P6VJU5</accession>
<dbReference type="SUPFAM" id="SSF54160">
    <property type="entry name" value="Chromo domain-like"/>
    <property type="match status" value="1"/>
</dbReference>
<dbReference type="SUPFAM" id="SSF53098">
    <property type="entry name" value="Ribonuclease H-like"/>
    <property type="match status" value="1"/>
</dbReference>
<dbReference type="PANTHER" id="PTHR37984">
    <property type="entry name" value="PROTEIN CBG26694"/>
    <property type="match status" value="1"/>
</dbReference>
<dbReference type="PANTHER" id="PTHR37984:SF15">
    <property type="entry name" value="INTEGRASE CATALYTIC DOMAIN-CONTAINING PROTEIN"/>
    <property type="match status" value="1"/>
</dbReference>
<evidence type="ECO:0000313" key="4">
    <source>
        <dbReference type="RefSeq" id="XP_027103329.1"/>
    </source>
</evidence>
<dbReference type="InterPro" id="IPR000953">
    <property type="entry name" value="Chromo/chromo_shadow_dom"/>
</dbReference>
<evidence type="ECO:0000259" key="2">
    <source>
        <dbReference type="PROSITE" id="PS50994"/>
    </source>
</evidence>
<dbReference type="Pfam" id="PF00385">
    <property type="entry name" value="Chromo"/>
    <property type="match status" value="1"/>
</dbReference>
<dbReference type="InterPro" id="IPR012337">
    <property type="entry name" value="RNaseH-like_sf"/>
</dbReference>
<dbReference type="Pfam" id="PF24626">
    <property type="entry name" value="SH3_Tf2-1"/>
    <property type="match status" value="1"/>
</dbReference>
<dbReference type="GO" id="GO:0015074">
    <property type="term" value="P:DNA integration"/>
    <property type="evidence" value="ECO:0007669"/>
    <property type="project" value="InterPro"/>
</dbReference>
<name>A0A6P6VJU5_COFAR</name>